<keyword evidence="5" id="KW-1185">Reference proteome</keyword>
<dbReference type="InterPro" id="IPR016975">
    <property type="entry name" value="Cell_wall_LiaF"/>
</dbReference>
<dbReference type="Pfam" id="PF22570">
    <property type="entry name" value="LiaF-TM"/>
    <property type="match status" value="1"/>
</dbReference>
<keyword evidence="1" id="KW-0812">Transmembrane</keyword>
<dbReference type="InterPro" id="IPR024425">
    <property type="entry name" value="LiaF-like_C"/>
</dbReference>
<name>A0A0P9GUG9_9BACL</name>
<evidence type="ECO:0000313" key="4">
    <source>
        <dbReference type="EMBL" id="KPV44913.1"/>
    </source>
</evidence>
<comment type="caution">
    <text evidence="4">The sequence shown here is derived from an EMBL/GenBank/DDBJ whole genome shotgun (WGS) entry which is preliminary data.</text>
</comment>
<evidence type="ECO:0000259" key="2">
    <source>
        <dbReference type="Pfam" id="PF09922"/>
    </source>
</evidence>
<feature type="transmembrane region" description="Helical" evidence="1">
    <location>
        <begin position="32"/>
        <end position="51"/>
    </location>
</feature>
<dbReference type="InterPro" id="IPR047793">
    <property type="entry name" value="LiaF_C"/>
</dbReference>
<reference evidence="4 5" key="1">
    <citation type="submission" date="2015-09" db="EMBL/GenBank/DDBJ databases">
        <title>Draft genome sequence of Alicyclobacillus ferrooxydans DSM 22381.</title>
        <authorList>
            <person name="Hemp J."/>
        </authorList>
    </citation>
    <scope>NUCLEOTIDE SEQUENCE [LARGE SCALE GENOMIC DNA]</scope>
    <source>
        <strain evidence="4 5">TC-34</strain>
    </source>
</reference>
<evidence type="ECO:0000259" key="3">
    <source>
        <dbReference type="Pfam" id="PF22570"/>
    </source>
</evidence>
<sequence>MRTSSWIGLLLVICGLVYLLSEFHVLHLSSTFWSFDVLWPLFLIAIGLGGLRSFARGRIPFGAILLTLFGVFLFLHNSGINPVLAKTSVSGVFWATVFIFIGLRIFAPGQSRRHGPSLTVDFDGKKHKVAWKDAIGDIKGWKPGRTSNRHWIGDVSLGGQSWVLEDLDVWHGIGDVRINLATALLEDRTYHLRIEGWIGDIRVLVPANLPISADIVMNIGDVNVFEHAESGTGRAVHYVDPSYKDAVRRVHLDVELKIGDVQVVRV</sequence>
<dbReference type="RefSeq" id="WP_054968013.1">
    <property type="nucleotide sequence ID" value="NZ_LJCO01000019.1"/>
</dbReference>
<feature type="domain" description="Cell wall-active antibiotics response LiaF-like C-terminal" evidence="2">
    <location>
        <begin position="151"/>
        <end position="263"/>
    </location>
</feature>
<dbReference type="InterPro" id="IPR054331">
    <property type="entry name" value="LiaF_TM"/>
</dbReference>
<dbReference type="PATRIC" id="fig|471514.4.peg.3087"/>
<dbReference type="GO" id="GO:0016020">
    <property type="term" value="C:membrane"/>
    <property type="evidence" value="ECO:0007669"/>
    <property type="project" value="InterPro"/>
</dbReference>
<dbReference type="STRING" id="471514.AN477_04660"/>
<keyword evidence="1" id="KW-1133">Transmembrane helix</keyword>
<dbReference type="Proteomes" id="UP000050482">
    <property type="component" value="Unassembled WGS sequence"/>
</dbReference>
<gene>
    <name evidence="4" type="ORF">AN477_04660</name>
</gene>
<feature type="transmembrane region" description="Helical" evidence="1">
    <location>
        <begin position="58"/>
        <end position="76"/>
    </location>
</feature>
<feature type="domain" description="LiaF transmembrane" evidence="3">
    <location>
        <begin position="6"/>
        <end position="110"/>
    </location>
</feature>
<dbReference type="EMBL" id="LJCO01000019">
    <property type="protein sequence ID" value="KPV44913.1"/>
    <property type="molecule type" value="Genomic_DNA"/>
</dbReference>
<organism evidence="4 5">
    <name type="scientific">Alicyclobacillus ferrooxydans</name>
    <dbReference type="NCBI Taxonomy" id="471514"/>
    <lineage>
        <taxon>Bacteria</taxon>
        <taxon>Bacillati</taxon>
        <taxon>Bacillota</taxon>
        <taxon>Bacilli</taxon>
        <taxon>Bacillales</taxon>
        <taxon>Alicyclobacillaceae</taxon>
        <taxon>Alicyclobacillus</taxon>
    </lineage>
</organism>
<accession>A0A0P9GUG9</accession>
<evidence type="ECO:0000313" key="5">
    <source>
        <dbReference type="Proteomes" id="UP000050482"/>
    </source>
</evidence>
<evidence type="ECO:0000256" key="1">
    <source>
        <dbReference type="SAM" id="Phobius"/>
    </source>
</evidence>
<feature type="transmembrane region" description="Helical" evidence="1">
    <location>
        <begin position="7"/>
        <end position="26"/>
    </location>
</feature>
<dbReference type="PIRSF" id="PIRSF031509">
    <property type="entry name" value="Cell_wall_LiaF/YvqF"/>
    <property type="match status" value="1"/>
</dbReference>
<dbReference type="Pfam" id="PF09922">
    <property type="entry name" value="LiaF-like_C"/>
    <property type="match status" value="1"/>
</dbReference>
<feature type="transmembrane region" description="Helical" evidence="1">
    <location>
        <begin position="88"/>
        <end position="107"/>
    </location>
</feature>
<keyword evidence="1" id="KW-0472">Membrane</keyword>
<evidence type="ECO:0008006" key="6">
    <source>
        <dbReference type="Google" id="ProtNLM"/>
    </source>
</evidence>
<dbReference type="AlphaFoldDB" id="A0A0P9GUG9"/>
<dbReference type="NCBIfam" id="NF040535">
    <property type="entry name" value="LiaF_C_term"/>
    <property type="match status" value="1"/>
</dbReference>
<protein>
    <recommendedName>
        <fullName evidence="6">Cell wall-active antibiotics response LiaF-like C-terminal domain-containing protein</fullName>
    </recommendedName>
</protein>
<proteinExistence type="predicted"/>